<dbReference type="InterPro" id="IPR011256">
    <property type="entry name" value="Reg_factor_effector_dom_sf"/>
</dbReference>
<dbReference type="InterPro" id="IPR029441">
    <property type="entry name" value="Cass2"/>
</dbReference>
<evidence type="ECO:0000313" key="2">
    <source>
        <dbReference type="EMBL" id="QQO07570.1"/>
    </source>
</evidence>
<organism evidence="2 3">
    <name type="scientific">Breznakiella homolactica</name>
    <dbReference type="NCBI Taxonomy" id="2798577"/>
    <lineage>
        <taxon>Bacteria</taxon>
        <taxon>Pseudomonadati</taxon>
        <taxon>Spirochaetota</taxon>
        <taxon>Spirochaetia</taxon>
        <taxon>Spirochaetales</taxon>
        <taxon>Breznakiellaceae</taxon>
        <taxon>Breznakiella</taxon>
    </lineage>
</organism>
<dbReference type="Pfam" id="PF14526">
    <property type="entry name" value="Cass2"/>
    <property type="match status" value="1"/>
</dbReference>
<name>A0A7T7XJR0_9SPIR</name>
<keyword evidence="3" id="KW-1185">Reference proteome</keyword>
<accession>A0A7T7XJR0</accession>
<protein>
    <recommendedName>
        <fullName evidence="1">Integron-associated effector binding protein domain-containing protein</fullName>
    </recommendedName>
</protein>
<reference evidence="2" key="1">
    <citation type="submission" date="2021-01" db="EMBL/GenBank/DDBJ databases">
        <title>Description of Breznakiella homolactica.</title>
        <authorList>
            <person name="Song Y."/>
            <person name="Brune A."/>
        </authorList>
    </citation>
    <scope>NUCLEOTIDE SEQUENCE</scope>
    <source>
        <strain evidence="2">RmG30</strain>
    </source>
</reference>
<proteinExistence type="predicted"/>
<gene>
    <name evidence="2" type="ORF">JFL75_11495</name>
</gene>
<evidence type="ECO:0000259" key="1">
    <source>
        <dbReference type="Pfam" id="PF14526"/>
    </source>
</evidence>
<dbReference type="Proteomes" id="UP000595917">
    <property type="component" value="Chromosome"/>
</dbReference>
<dbReference type="KEGG" id="bhc:JFL75_11495"/>
<dbReference type="EMBL" id="CP067089">
    <property type="protein sequence ID" value="QQO07570.1"/>
    <property type="molecule type" value="Genomic_DNA"/>
</dbReference>
<dbReference type="Gene3D" id="3.20.80.10">
    <property type="entry name" value="Regulatory factor, effector binding domain"/>
    <property type="match status" value="1"/>
</dbReference>
<evidence type="ECO:0000313" key="3">
    <source>
        <dbReference type="Proteomes" id="UP000595917"/>
    </source>
</evidence>
<sequence length="134" mass="15719">METTLENSAADVGALYNDFIQNGKMELLHTITGNKTEYYAVLWYTEPHVRYRYLVGQKVKEELDEKNIEIKIMAKGTYCRKQCAPEDDAIKAWTEFYDKDIPEMGFKPKETDDIAFEYYPNGFDGEYELWSLVE</sequence>
<feature type="domain" description="Integron-associated effector binding protein" evidence="1">
    <location>
        <begin position="4"/>
        <end position="130"/>
    </location>
</feature>
<dbReference type="AlphaFoldDB" id="A0A7T7XJR0"/>